<keyword evidence="3" id="KW-1185">Reference proteome</keyword>
<protein>
    <recommendedName>
        <fullName evidence="4">Secreted protein</fullName>
    </recommendedName>
</protein>
<sequence>MEETEPQILLSKVLCFLLSALRLVVSAPATFPRPIILPSRTNYRPIDADFLTCQLAQLFPRASVSIPPSCFKRLIDCLDKLLTPTTHPPTPIRPLQNDAVVSKITRAIGCRLCKSVIYADGIAMGHIMAIRFFSQLA</sequence>
<reference evidence="2" key="1">
    <citation type="submission" date="2023-03" db="EMBL/GenBank/DDBJ databases">
        <title>Near-Complete genome sequence of Lipomyces tetrasporous NRRL Y-64009, an oleaginous yeast capable of growing on lignocellulosic hydrolysates.</title>
        <authorList>
            <consortium name="Lawrence Berkeley National Laboratory"/>
            <person name="Jagtap S.S."/>
            <person name="Liu J.-J."/>
            <person name="Walukiewicz H.E."/>
            <person name="Pangilinan J."/>
            <person name="Lipzen A."/>
            <person name="Ahrendt S."/>
            <person name="Koriabine M."/>
            <person name="Cobaugh K."/>
            <person name="Salamov A."/>
            <person name="Yoshinaga Y."/>
            <person name="Ng V."/>
            <person name="Daum C."/>
            <person name="Grigoriev I.V."/>
            <person name="Slininger P.J."/>
            <person name="Dien B.S."/>
            <person name="Jin Y.-S."/>
            <person name="Rao C.V."/>
        </authorList>
    </citation>
    <scope>NUCLEOTIDE SEQUENCE</scope>
    <source>
        <strain evidence="2">NRRL Y-64009</strain>
    </source>
</reference>
<comment type="caution">
    <text evidence="2">The sequence shown here is derived from an EMBL/GenBank/DDBJ whole genome shotgun (WGS) entry which is preliminary data.</text>
</comment>
<evidence type="ECO:0000256" key="1">
    <source>
        <dbReference type="SAM" id="SignalP"/>
    </source>
</evidence>
<proteinExistence type="predicted"/>
<feature type="chain" id="PRO_5042164940" description="Secreted protein" evidence="1">
    <location>
        <begin position="27"/>
        <end position="137"/>
    </location>
</feature>
<evidence type="ECO:0000313" key="3">
    <source>
        <dbReference type="Proteomes" id="UP001217417"/>
    </source>
</evidence>
<name>A0AAD7VQ66_9ASCO</name>
<dbReference type="EMBL" id="JARPMG010000013">
    <property type="protein sequence ID" value="KAJ8096820.1"/>
    <property type="molecule type" value="Genomic_DNA"/>
</dbReference>
<accession>A0AAD7VQ66</accession>
<dbReference type="AlphaFoldDB" id="A0AAD7VQ66"/>
<keyword evidence="1" id="KW-0732">Signal</keyword>
<dbReference type="Proteomes" id="UP001217417">
    <property type="component" value="Unassembled WGS sequence"/>
</dbReference>
<evidence type="ECO:0000313" key="2">
    <source>
        <dbReference type="EMBL" id="KAJ8096820.1"/>
    </source>
</evidence>
<dbReference type="RefSeq" id="XP_056040270.1">
    <property type="nucleotide sequence ID" value="XM_056191048.1"/>
</dbReference>
<feature type="signal peptide" evidence="1">
    <location>
        <begin position="1"/>
        <end position="26"/>
    </location>
</feature>
<organism evidence="2 3">
    <name type="scientific">Lipomyces tetrasporus</name>
    <dbReference type="NCBI Taxonomy" id="54092"/>
    <lineage>
        <taxon>Eukaryota</taxon>
        <taxon>Fungi</taxon>
        <taxon>Dikarya</taxon>
        <taxon>Ascomycota</taxon>
        <taxon>Saccharomycotina</taxon>
        <taxon>Lipomycetes</taxon>
        <taxon>Lipomycetales</taxon>
        <taxon>Lipomycetaceae</taxon>
        <taxon>Lipomyces</taxon>
    </lineage>
</organism>
<gene>
    <name evidence="2" type="ORF">POJ06DRAFT_44805</name>
</gene>
<dbReference type="GeneID" id="80886214"/>
<evidence type="ECO:0008006" key="4">
    <source>
        <dbReference type="Google" id="ProtNLM"/>
    </source>
</evidence>